<feature type="non-terminal residue" evidence="2">
    <location>
        <position position="79"/>
    </location>
</feature>
<proteinExistence type="predicted"/>
<evidence type="ECO:0000313" key="2">
    <source>
        <dbReference type="EMBL" id="GAG51674.1"/>
    </source>
</evidence>
<accession>X0Y6Z3</accession>
<protein>
    <recommendedName>
        <fullName evidence="3">DUF1080 domain-containing protein</fullName>
    </recommendedName>
</protein>
<feature type="compositionally biased region" description="Basic and acidic residues" evidence="1">
    <location>
        <begin position="28"/>
        <end position="46"/>
    </location>
</feature>
<dbReference type="EMBL" id="BARS01053457">
    <property type="protein sequence ID" value="GAG51674.1"/>
    <property type="molecule type" value="Genomic_DNA"/>
</dbReference>
<reference evidence="2" key="1">
    <citation type="journal article" date="2014" name="Front. Microbiol.">
        <title>High frequency of phylogenetically diverse reductive dehalogenase-homologous genes in deep subseafloor sedimentary metagenomes.</title>
        <authorList>
            <person name="Kawai M."/>
            <person name="Futagami T."/>
            <person name="Toyoda A."/>
            <person name="Takaki Y."/>
            <person name="Nishi S."/>
            <person name="Hori S."/>
            <person name="Arai W."/>
            <person name="Tsubouchi T."/>
            <person name="Morono Y."/>
            <person name="Uchiyama I."/>
            <person name="Ito T."/>
            <person name="Fujiyama A."/>
            <person name="Inagaki F."/>
            <person name="Takami H."/>
        </authorList>
    </citation>
    <scope>NUCLEOTIDE SEQUENCE</scope>
    <source>
        <strain evidence="2">Expedition CK06-06</strain>
    </source>
</reference>
<comment type="caution">
    <text evidence="2">The sequence shown here is derived from an EMBL/GenBank/DDBJ whole genome shotgun (WGS) entry which is preliminary data.</text>
</comment>
<name>X0Y6Z3_9ZZZZ</name>
<evidence type="ECO:0008006" key="3">
    <source>
        <dbReference type="Google" id="ProtNLM"/>
    </source>
</evidence>
<gene>
    <name evidence="2" type="ORF">S01H1_79316</name>
</gene>
<evidence type="ECO:0000256" key="1">
    <source>
        <dbReference type="SAM" id="MobiDB-lite"/>
    </source>
</evidence>
<organism evidence="2">
    <name type="scientific">marine sediment metagenome</name>
    <dbReference type="NCBI Taxonomy" id="412755"/>
    <lineage>
        <taxon>unclassified sequences</taxon>
        <taxon>metagenomes</taxon>
        <taxon>ecological metagenomes</taxon>
    </lineage>
</organism>
<dbReference type="AlphaFoldDB" id="X0Y6Z3"/>
<feature type="region of interest" description="Disordered" evidence="1">
    <location>
        <begin position="28"/>
        <end position="48"/>
    </location>
</feature>
<sequence>MREKATRICIAVLVGAVMCTIGISAEDKPKPREKKAGGKYFVHDETEPLPPVVAPGKTDDQPPADAVVLFDGTDVSAWS</sequence>